<dbReference type="SUPFAM" id="SSF57997">
    <property type="entry name" value="Tropomyosin"/>
    <property type="match status" value="1"/>
</dbReference>
<feature type="compositionally biased region" description="Basic and acidic residues" evidence="1">
    <location>
        <begin position="373"/>
        <end position="389"/>
    </location>
</feature>
<comment type="caution">
    <text evidence="2">The sequence shown here is derived from an EMBL/GenBank/DDBJ whole genome shotgun (WGS) entry which is preliminary data.</text>
</comment>
<dbReference type="PANTHER" id="PTHR18867:SF12">
    <property type="entry name" value="DNA REPAIR PROTEIN RAD50"/>
    <property type="match status" value="1"/>
</dbReference>
<dbReference type="GO" id="GO:0070192">
    <property type="term" value="P:chromosome organization involved in meiotic cell cycle"/>
    <property type="evidence" value="ECO:0007669"/>
    <property type="project" value="TreeGrafter"/>
</dbReference>
<reference evidence="3" key="1">
    <citation type="journal article" date="2023" name="Mol. Phylogenet. Evol.">
        <title>Genome-scale phylogeny and comparative genomics of the fungal order Sordariales.</title>
        <authorList>
            <person name="Hensen N."/>
            <person name="Bonometti L."/>
            <person name="Westerberg I."/>
            <person name="Brannstrom I.O."/>
            <person name="Guillou S."/>
            <person name="Cros-Aarteil S."/>
            <person name="Calhoun S."/>
            <person name="Haridas S."/>
            <person name="Kuo A."/>
            <person name="Mondo S."/>
            <person name="Pangilinan J."/>
            <person name="Riley R."/>
            <person name="LaButti K."/>
            <person name="Andreopoulos B."/>
            <person name="Lipzen A."/>
            <person name="Chen C."/>
            <person name="Yan M."/>
            <person name="Daum C."/>
            <person name="Ng V."/>
            <person name="Clum A."/>
            <person name="Steindorff A."/>
            <person name="Ohm R.A."/>
            <person name="Martin F."/>
            <person name="Silar P."/>
            <person name="Natvig D.O."/>
            <person name="Lalanne C."/>
            <person name="Gautier V."/>
            <person name="Ament-Velasquez S.L."/>
            <person name="Kruys A."/>
            <person name="Hutchinson M.I."/>
            <person name="Powell A.J."/>
            <person name="Barry K."/>
            <person name="Miller A.N."/>
            <person name="Grigoriev I.V."/>
            <person name="Debuchy R."/>
            <person name="Gladieux P."/>
            <person name="Hiltunen Thoren M."/>
            <person name="Johannesson H."/>
        </authorList>
    </citation>
    <scope>NUCLEOTIDE SEQUENCE [LARGE SCALE GENOMIC DNA]</scope>
    <source>
        <strain evidence="3">CBS 340.73</strain>
    </source>
</reference>
<protein>
    <submittedName>
        <fullName evidence="2">Uncharacterized protein</fullName>
    </submittedName>
</protein>
<dbReference type="PANTHER" id="PTHR18867">
    <property type="entry name" value="RAD50"/>
    <property type="match status" value="1"/>
</dbReference>
<evidence type="ECO:0000256" key="1">
    <source>
        <dbReference type="SAM" id="MobiDB-lite"/>
    </source>
</evidence>
<organism evidence="2 3">
    <name type="scientific">Diplogelasinospora grovesii</name>
    <dbReference type="NCBI Taxonomy" id="303347"/>
    <lineage>
        <taxon>Eukaryota</taxon>
        <taxon>Fungi</taxon>
        <taxon>Dikarya</taxon>
        <taxon>Ascomycota</taxon>
        <taxon>Pezizomycotina</taxon>
        <taxon>Sordariomycetes</taxon>
        <taxon>Sordariomycetidae</taxon>
        <taxon>Sordariales</taxon>
        <taxon>Diplogelasinosporaceae</taxon>
        <taxon>Diplogelasinospora</taxon>
    </lineage>
</organism>
<evidence type="ECO:0000313" key="3">
    <source>
        <dbReference type="Proteomes" id="UP001303473"/>
    </source>
</evidence>
<sequence>MGATRLIEADFARPAVHKERPSTAIPTPAATGKLRQPVVDPVARLSQSQGTYWSSFLSTQHTSREIRNLRRDLDGRISKAEVDITLLKQDIVSDQERAAGDIGHCKTTCEKLASDLDGLGPLHDECARLREEFDRIGRQTESETAELNKNLKKTSEEVTHISAELDPLQKKIALLQDELKGSKEDADKAISQRIGTFETKQKDLERKVEDTSRDVKTLQEKYSSSAETEEALRADVNILKGKEKGFEEQLEQMKTEKKELDQKLGGLLTKQESNTKEIGSLQEKCRTFTEKEKVLQGELKELQATQKTTKEEQDKFKTETGQKLKRLQAQEKKTKDELSGFRETNGKLEQALDTLEKAKNKTDEDLKRLEAANKRMEEDGGKLRAHTEGELENLGTAKRQTDKKLDKLEAEKKATEDRLERLEAETKELEASKVAKQETDRELKKLKEEKNRTEGELERLKAKNKETEDKLSALEGRMKMLESRQDLSVDATTFLSELLSRKGELMSLLDKPAFPVTAAATSRAAHGAAEDSQMTLVDTGSDTVPALLQPETPQVAQSKKRAAGEIPQPDAKRRPPSTGQDLRSLILHFKDDYKLSAPSSDVQFIWEFFDSIEDVNMSKHIQENLVKLLPEFVSKRKRATRGKKPRLIDISDKITWKAFLRALIKVPTMRREK</sequence>
<feature type="compositionally biased region" description="Basic and acidic residues" evidence="1">
    <location>
        <begin position="399"/>
        <end position="469"/>
    </location>
</feature>
<gene>
    <name evidence="2" type="ORF">QBC46DRAFT_349689</name>
</gene>
<dbReference type="GO" id="GO:0000722">
    <property type="term" value="P:telomere maintenance via recombination"/>
    <property type="evidence" value="ECO:0007669"/>
    <property type="project" value="TreeGrafter"/>
</dbReference>
<feature type="region of interest" description="Disordered" evidence="1">
    <location>
        <begin position="373"/>
        <end position="469"/>
    </location>
</feature>
<dbReference type="GO" id="GO:0000794">
    <property type="term" value="C:condensed nuclear chromosome"/>
    <property type="evidence" value="ECO:0007669"/>
    <property type="project" value="TreeGrafter"/>
</dbReference>
<dbReference type="GO" id="GO:0043047">
    <property type="term" value="F:single-stranded telomeric DNA binding"/>
    <property type="evidence" value="ECO:0007669"/>
    <property type="project" value="TreeGrafter"/>
</dbReference>
<dbReference type="Proteomes" id="UP001303473">
    <property type="component" value="Unassembled WGS sequence"/>
</dbReference>
<feature type="region of interest" description="Disordered" evidence="1">
    <location>
        <begin position="551"/>
        <end position="579"/>
    </location>
</feature>
<dbReference type="GO" id="GO:0051880">
    <property type="term" value="F:G-quadruplex DNA binding"/>
    <property type="evidence" value="ECO:0007669"/>
    <property type="project" value="TreeGrafter"/>
</dbReference>
<dbReference type="EMBL" id="MU853755">
    <property type="protein sequence ID" value="KAK3945307.1"/>
    <property type="molecule type" value="Genomic_DNA"/>
</dbReference>
<dbReference type="GO" id="GO:0030870">
    <property type="term" value="C:Mre11 complex"/>
    <property type="evidence" value="ECO:0007669"/>
    <property type="project" value="TreeGrafter"/>
</dbReference>
<dbReference type="GO" id="GO:0007004">
    <property type="term" value="P:telomere maintenance via telomerase"/>
    <property type="evidence" value="ECO:0007669"/>
    <property type="project" value="TreeGrafter"/>
</dbReference>
<accession>A0AAN6NGC8</accession>
<dbReference type="AlphaFoldDB" id="A0AAN6NGC8"/>
<name>A0AAN6NGC8_9PEZI</name>
<keyword evidence="3" id="KW-1185">Reference proteome</keyword>
<dbReference type="GO" id="GO:0006302">
    <property type="term" value="P:double-strand break repair"/>
    <property type="evidence" value="ECO:0007669"/>
    <property type="project" value="TreeGrafter"/>
</dbReference>
<feature type="compositionally biased region" description="Basic and acidic residues" evidence="1">
    <location>
        <begin position="308"/>
        <end position="346"/>
    </location>
</feature>
<feature type="region of interest" description="Disordered" evidence="1">
    <location>
        <begin position="305"/>
        <end position="349"/>
    </location>
</feature>
<evidence type="ECO:0000313" key="2">
    <source>
        <dbReference type="EMBL" id="KAK3945307.1"/>
    </source>
</evidence>
<proteinExistence type="predicted"/>
<dbReference type="GO" id="GO:0003691">
    <property type="term" value="F:double-stranded telomeric DNA binding"/>
    <property type="evidence" value="ECO:0007669"/>
    <property type="project" value="TreeGrafter"/>
</dbReference>